<evidence type="ECO:0000313" key="4">
    <source>
        <dbReference type="Proteomes" id="UP000029738"/>
    </source>
</evidence>
<protein>
    <submittedName>
        <fullName evidence="2">Carotenoid 1,2-hydratase</fullName>
    </submittedName>
</protein>
<dbReference type="PANTHER" id="PTHR38591:SF1">
    <property type="entry name" value="BLL1000 PROTEIN"/>
    <property type="match status" value="1"/>
</dbReference>
<dbReference type="InterPro" id="IPR010791">
    <property type="entry name" value="AttH_dom"/>
</dbReference>
<dbReference type="Proteomes" id="UP000029738">
    <property type="component" value="Unassembled WGS sequence"/>
</dbReference>
<evidence type="ECO:0000313" key="2">
    <source>
        <dbReference type="EMBL" id="KAF3890225.1"/>
    </source>
</evidence>
<dbReference type="EMBL" id="JHEG04000001">
    <property type="protein sequence ID" value="KAF3890225.1"/>
    <property type="molecule type" value="Genomic_DNA"/>
</dbReference>
<dbReference type="OrthoDB" id="9770826at2"/>
<accession>A0A0C1NHV6</accession>
<dbReference type="STRING" id="1479485.DA73_0212970"/>
<keyword evidence="4" id="KW-1185">Reference proteome</keyword>
<proteinExistence type="predicted"/>
<dbReference type="RefSeq" id="WP_038082520.1">
    <property type="nucleotide sequence ID" value="NZ_JHEG04000001.1"/>
</dbReference>
<evidence type="ECO:0000313" key="3">
    <source>
        <dbReference type="EMBL" id="KIE12436.1"/>
    </source>
</evidence>
<evidence type="ECO:0000259" key="1">
    <source>
        <dbReference type="Pfam" id="PF07143"/>
    </source>
</evidence>
<organism evidence="3">
    <name type="scientific">Tolypothrix bouteillei VB521301</name>
    <dbReference type="NCBI Taxonomy" id="1479485"/>
    <lineage>
        <taxon>Bacteria</taxon>
        <taxon>Bacillati</taxon>
        <taxon>Cyanobacteriota</taxon>
        <taxon>Cyanophyceae</taxon>
        <taxon>Nostocales</taxon>
        <taxon>Tolypothrichaceae</taxon>
        <taxon>Tolypothrix</taxon>
    </lineage>
</organism>
<dbReference type="PANTHER" id="PTHR38591">
    <property type="entry name" value="HYDROLASE"/>
    <property type="match status" value="1"/>
</dbReference>
<dbReference type="Gene3D" id="2.40.370.10">
    <property type="entry name" value="AttH-like domain"/>
    <property type="match status" value="2"/>
</dbReference>
<comment type="caution">
    <text evidence="3">The sequence shown here is derived from an EMBL/GenBank/DDBJ whole genome shotgun (WGS) entry which is preliminary data.</text>
</comment>
<dbReference type="InterPro" id="IPR023374">
    <property type="entry name" value="AttH-like_dom_sf"/>
</dbReference>
<reference evidence="2" key="2">
    <citation type="submission" date="2019-11" db="EMBL/GenBank/DDBJ databases">
        <title>Improved Assembly of Tolypothrix boutellei genome.</title>
        <authorList>
            <person name="Sarangi A.N."/>
            <person name="Mukherjee M."/>
            <person name="Ghosh S."/>
            <person name="Singh D."/>
            <person name="Das A."/>
            <person name="Kant S."/>
            <person name="Prusty A."/>
            <person name="Tripathy S."/>
        </authorList>
    </citation>
    <scope>NUCLEOTIDE SEQUENCE</scope>
    <source>
        <strain evidence="2">VB521301</strain>
    </source>
</reference>
<dbReference type="EMBL" id="JHEG02000037">
    <property type="protein sequence ID" value="KIE12436.1"/>
    <property type="molecule type" value="Genomic_DNA"/>
</dbReference>
<reference evidence="3" key="1">
    <citation type="journal article" date="2015" name="Genome Announc.">
        <title>Draft Genome Sequence of Tolypothrix boutellei Strain VB521301.</title>
        <authorList>
            <person name="Chandrababunaidu M.M."/>
            <person name="Singh D."/>
            <person name="Sen D."/>
            <person name="Bhan S."/>
            <person name="Das S."/>
            <person name="Gupta A."/>
            <person name="Adhikary S.P."/>
            <person name="Tripathy S."/>
        </authorList>
    </citation>
    <scope>NUCLEOTIDE SEQUENCE</scope>
    <source>
        <strain evidence="3">VB521301</strain>
    </source>
</reference>
<sequence>MKRILTVLLCAIALLGTIAFILFPSQKVTASGQATVEWLSTASPSEGKFKQVFAPTEISFPRDFGSHEDYQTEWWYYTGNLETATGRPFGFELTFFRRALTPKNQSVSVESASHWRSNQVYFAHFTVSDITEKKFYPSERFNRNAVGLAGAQAEPYSVWLDDWSVTEITPGQVRLKAKTDKVALDLVLQQTLPPVLQGDRGYSRKGSEPGNASYYYSIVRQKTTGTVTVGEETFAVKGLSWKDHEYSTSFLSAGDIGWDWFSLQFDNDTALMLYLLRREDGTIEPLSSGNFIAADGKVELLSAKDWQVEVLNTWKSSYSGARYPAHWKISIPKLGLSLEGKPLMANQELNISTVYWEGAVNFQGEMAETPVTASGYIEMTGYANKSLTDVL</sequence>
<dbReference type="Pfam" id="PF07143">
    <property type="entry name" value="CrtC"/>
    <property type="match status" value="1"/>
</dbReference>
<dbReference type="SUPFAM" id="SSF159245">
    <property type="entry name" value="AttH-like"/>
    <property type="match status" value="1"/>
</dbReference>
<dbReference type="AlphaFoldDB" id="A0A0C1NHV6"/>
<feature type="domain" description="AttH" evidence="1">
    <location>
        <begin position="72"/>
        <end position="248"/>
    </location>
</feature>
<gene>
    <name evidence="3" type="ORF">DA73_0212970</name>
    <name evidence="2" type="ORF">DA73_0400035840</name>
</gene>
<name>A0A0C1NHV6_9CYAN</name>
<dbReference type="Pfam" id="PF17186">
    <property type="entry name" value="Lipocalin_9"/>
    <property type="match status" value="1"/>
</dbReference>